<evidence type="ECO:0000313" key="1">
    <source>
        <dbReference type="EMBL" id="KAB0583220.1"/>
    </source>
</evidence>
<dbReference type="EMBL" id="VZPB01000016">
    <property type="protein sequence ID" value="KAB0583220.1"/>
    <property type="molecule type" value="Genomic_DNA"/>
</dbReference>
<gene>
    <name evidence="1" type="ORF">F7Q92_08605</name>
</gene>
<dbReference type="InterPro" id="IPR010179">
    <property type="entry name" value="CRISPR-assoc_prot_Cse3"/>
</dbReference>
<dbReference type="SMART" id="SM01101">
    <property type="entry name" value="CRISPR_assoc"/>
    <property type="match status" value="1"/>
</dbReference>
<protein>
    <submittedName>
        <fullName evidence="1">Type I-E CRISPR-associated protein Cas6/Cse3/CasE</fullName>
    </submittedName>
</protein>
<dbReference type="SUPFAM" id="SSF117987">
    <property type="entry name" value="CRISPR-associated protein"/>
    <property type="match status" value="1"/>
</dbReference>
<dbReference type="Pfam" id="PF08798">
    <property type="entry name" value="CRISPR_assoc"/>
    <property type="match status" value="1"/>
</dbReference>
<accession>A0A643FFC9</accession>
<organism evidence="1 2">
    <name type="scientific">Ideonella dechloratans</name>
    <dbReference type="NCBI Taxonomy" id="36863"/>
    <lineage>
        <taxon>Bacteria</taxon>
        <taxon>Pseudomonadati</taxon>
        <taxon>Pseudomonadota</taxon>
        <taxon>Betaproteobacteria</taxon>
        <taxon>Burkholderiales</taxon>
        <taxon>Sphaerotilaceae</taxon>
        <taxon>Ideonella</taxon>
    </lineage>
</organism>
<comment type="caution">
    <text evidence="1">The sequence shown here is derived from an EMBL/GenBank/DDBJ whole genome shotgun (WGS) entry which is preliminary data.</text>
</comment>
<dbReference type="Gene3D" id="3.30.70.1210">
    <property type="entry name" value="Crispr-associated protein, domain 2"/>
    <property type="match status" value="1"/>
</dbReference>
<sequence length="264" mass="28453">MTTRACQSPETQPPLLLLRLLPDLAALTRWATATGQRALREDPGYALHAALRATLGEHAPKPFALLERPGSQQLIGYCQADESTLRETLASASLTDPLAAQALGADDTAQVVVKPMPTTWTPGQRLSFETRVAPVVRSRSAQGGGYPEIDAAFNSAFAGDALGNRELAHGRWLARELAREGAAQLLSHHAVTFSLSSIARRTFAADPQRERRRTHGGLLPDLTVRGQLEVQDPRAFTALLARGLGRHRSFGYGCLLLAPPGAWT</sequence>
<dbReference type="OrthoDB" id="9795689at2"/>
<dbReference type="AlphaFoldDB" id="A0A643FFC9"/>
<dbReference type="RefSeq" id="WP_151123745.1">
    <property type="nucleotide sequence ID" value="NZ_CP088081.1"/>
</dbReference>
<proteinExistence type="predicted"/>
<dbReference type="Proteomes" id="UP000430120">
    <property type="component" value="Unassembled WGS sequence"/>
</dbReference>
<name>A0A643FFC9_IDEDE</name>
<reference evidence="1 2" key="1">
    <citation type="submission" date="2019-09" db="EMBL/GenBank/DDBJ databases">
        <title>Draft genome sequences of 48 bacterial type strains from the CCUG.</title>
        <authorList>
            <person name="Tunovic T."/>
            <person name="Pineiro-Iglesias B."/>
            <person name="Unosson C."/>
            <person name="Inganas E."/>
            <person name="Ohlen M."/>
            <person name="Cardew S."/>
            <person name="Jensie-Markopoulos S."/>
            <person name="Salva-Serra F."/>
            <person name="Jaen-Luchoro D."/>
            <person name="Karlsson R."/>
            <person name="Svensson-Stadler L."/>
            <person name="Chun J."/>
            <person name="Moore E."/>
        </authorList>
    </citation>
    <scope>NUCLEOTIDE SEQUENCE [LARGE SCALE GENOMIC DNA]</scope>
    <source>
        <strain evidence="1 2">CCUG 30977</strain>
    </source>
</reference>
<evidence type="ECO:0000313" key="2">
    <source>
        <dbReference type="Proteomes" id="UP000430120"/>
    </source>
</evidence>
<keyword evidence="2" id="KW-1185">Reference proteome</keyword>